<evidence type="ECO:0000256" key="6">
    <source>
        <dbReference type="PIRSR" id="PIRSR028757-1"/>
    </source>
</evidence>
<evidence type="ECO:0000259" key="8">
    <source>
        <dbReference type="Pfam" id="PF17676"/>
    </source>
</evidence>
<accession>A0A6S7BGP2</accession>
<sequence>MRPEAALDIELLAPSGYPQDRGAVERGIARLRDAGCTVRGIEAAQRRFQRFAGTDEERVADLNRLADPAHPLPDIALCVRGGYGASRILDRLDYAGLRRRLAGTSTMLVGHSDFTAIQLALLARAGLVSFGGPMLAGNFGATDATFSKFTLENFWRAVRDETLSIASSTPQEHALDISGTLWGGNLAMVAALAGTPYMPSVDGGILFVEDIAERPFRVERMLYQLHQAGILQRQQALVFGDFSQGEPVDYDNGFSMADVAAQIRVATGIPILTGLQFGHCGDTLTLPVGAPAHLRSGADGFVLTVGGYPHAGGGAR</sequence>
<keyword evidence="4 9" id="KW-0378">Hydrolase</keyword>
<proteinExistence type="inferred from homology"/>
<dbReference type="Gene3D" id="3.50.30.60">
    <property type="entry name" value="LD-carboxypeptidase A C-terminal domain-like"/>
    <property type="match status" value="1"/>
</dbReference>
<dbReference type="InterPro" id="IPR029062">
    <property type="entry name" value="Class_I_gatase-like"/>
</dbReference>
<dbReference type="InterPro" id="IPR003507">
    <property type="entry name" value="S66_fam"/>
</dbReference>
<keyword evidence="5" id="KW-0720">Serine protease</keyword>
<feature type="active site" description="Nucleophile" evidence="6">
    <location>
        <position position="112"/>
    </location>
</feature>
<evidence type="ECO:0000313" key="10">
    <source>
        <dbReference type="Proteomes" id="UP000494115"/>
    </source>
</evidence>
<dbReference type="PANTHER" id="PTHR30237">
    <property type="entry name" value="MURAMOYLTETRAPEPTIDE CARBOXYPEPTIDASE"/>
    <property type="match status" value="1"/>
</dbReference>
<keyword evidence="10" id="KW-1185">Reference proteome</keyword>
<dbReference type="NCBIfam" id="NF008424">
    <property type="entry name" value="PRK11253.1"/>
    <property type="match status" value="1"/>
</dbReference>
<evidence type="ECO:0000256" key="1">
    <source>
        <dbReference type="ARBA" id="ARBA00010233"/>
    </source>
</evidence>
<dbReference type="EMBL" id="CADIKM010000028">
    <property type="protein sequence ID" value="CAB3798100.1"/>
    <property type="molecule type" value="Genomic_DNA"/>
</dbReference>
<dbReference type="InterPro" id="IPR040921">
    <property type="entry name" value="Peptidase_S66C"/>
</dbReference>
<keyword evidence="3" id="KW-0645">Protease</keyword>
<dbReference type="PIRSF" id="PIRSF028757">
    <property type="entry name" value="LD-carboxypeptidase"/>
    <property type="match status" value="1"/>
</dbReference>
<keyword evidence="2 9" id="KW-0121">Carboxypeptidase</keyword>
<reference evidence="9 10" key="1">
    <citation type="submission" date="2020-04" db="EMBL/GenBank/DDBJ databases">
        <authorList>
            <person name="De Canck E."/>
        </authorList>
    </citation>
    <scope>NUCLEOTIDE SEQUENCE [LARGE SCALE GENOMIC DNA]</scope>
    <source>
        <strain evidence="9 10">LMG 28138</strain>
    </source>
</reference>
<organism evidence="9 10">
    <name type="scientific">Pararobbsia alpina</name>
    <dbReference type="NCBI Taxonomy" id="621374"/>
    <lineage>
        <taxon>Bacteria</taxon>
        <taxon>Pseudomonadati</taxon>
        <taxon>Pseudomonadota</taxon>
        <taxon>Betaproteobacteria</taxon>
        <taxon>Burkholderiales</taxon>
        <taxon>Burkholderiaceae</taxon>
        <taxon>Pararobbsia</taxon>
    </lineage>
</organism>
<evidence type="ECO:0000256" key="3">
    <source>
        <dbReference type="ARBA" id="ARBA00022670"/>
    </source>
</evidence>
<dbReference type="EC" id="3.4.17.13" evidence="9"/>
<dbReference type="CDD" id="cd07025">
    <property type="entry name" value="Peptidase_S66"/>
    <property type="match status" value="1"/>
</dbReference>
<evidence type="ECO:0000313" key="9">
    <source>
        <dbReference type="EMBL" id="CAB3798100.1"/>
    </source>
</evidence>
<dbReference type="InterPro" id="IPR027478">
    <property type="entry name" value="LdcA_N"/>
</dbReference>
<dbReference type="AlphaFoldDB" id="A0A6S7BGP2"/>
<dbReference type="RefSeq" id="WP_175106898.1">
    <property type="nucleotide sequence ID" value="NZ_CADIKM010000028.1"/>
</dbReference>
<dbReference type="GO" id="GO:0008236">
    <property type="term" value="F:serine-type peptidase activity"/>
    <property type="evidence" value="ECO:0007669"/>
    <property type="project" value="UniProtKB-KW"/>
</dbReference>
<dbReference type="InterPro" id="IPR040449">
    <property type="entry name" value="Peptidase_S66_N"/>
</dbReference>
<name>A0A6S7BGP2_9BURK</name>
<protein>
    <submittedName>
        <fullName evidence="9">Murein tetrapeptide carboxypeptidase</fullName>
        <ecNumber evidence="9">3.4.17.13</ecNumber>
    </submittedName>
</protein>
<dbReference type="Proteomes" id="UP000494115">
    <property type="component" value="Unassembled WGS sequence"/>
</dbReference>
<dbReference type="GO" id="GO:0106415">
    <property type="term" value="F:muramoyltetrapeptide carboxypeptidase activity"/>
    <property type="evidence" value="ECO:0007669"/>
    <property type="project" value="UniProtKB-EC"/>
</dbReference>
<evidence type="ECO:0000256" key="4">
    <source>
        <dbReference type="ARBA" id="ARBA00022801"/>
    </source>
</evidence>
<comment type="similarity">
    <text evidence="1">Belongs to the peptidase S66 family.</text>
</comment>
<feature type="active site" description="Charge relay system" evidence="6">
    <location>
        <position position="279"/>
    </location>
</feature>
<feature type="domain" description="LD-carboxypeptidase N-terminal" evidence="7">
    <location>
        <begin position="9"/>
        <end position="132"/>
    </location>
</feature>
<feature type="domain" description="LD-carboxypeptidase C-terminal" evidence="8">
    <location>
        <begin position="178"/>
        <end position="294"/>
    </location>
</feature>
<dbReference type="GO" id="GO:0006508">
    <property type="term" value="P:proteolysis"/>
    <property type="evidence" value="ECO:0007669"/>
    <property type="project" value="UniProtKB-KW"/>
</dbReference>
<gene>
    <name evidence="9" type="primary">ldcA</name>
    <name evidence="9" type="ORF">LMG28138_04383</name>
</gene>
<dbReference type="Pfam" id="PF17676">
    <property type="entry name" value="Peptidase_S66C"/>
    <property type="match status" value="1"/>
</dbReference>
<evidence type="ECO:0000256" key="2">
    <source>
        <dbReference type="ARBA" id="ARBA00022645"/>
    </source>
</evidence>
<feature type="active site" description="Charge relay system" evidence="6">
    <location>
        <position position="209"/>
    </location>
</feature>
<dbReference type="SUPFAM" id="SSF52317">
    <property type="entry name" value="Class I glutamine amidotransferase-like"/>
    <property type="match status" value="1"/>
</dbReference>
<evidence type="ECO:0000256" key="5">
    <source>
        <dbReference type="ARBA" id="ARBA00022825"/>
    </source>
</evidence>
<dbReference type="Gene3D" id="3.40.50.10740">
    <property type="entry name" value="Class I glutamine amidotransferase-like"/>
    <property type="match status" value="1"/>
</dbReference>
<dbReference type="PANTHER" id="PTHR30237:SF2">
    <property type="entry name" value="MUREIN TETRAPEPTIDE CARBOXYPEPTIDASE"/>
    <property type="match status" value="1"/>
</dbReference>
<dbReference type="SUPFAM" id="SSF141986">
    <property type="entry name" value="LD-carboxypeptidase A C-terminal domain-like"/>
    <property type="match status" value="1"/>
</dbReference>
<dbReference type="Pfam" id="PF02016">
    <property type="entry name" value="Peptidase_S66"/>
    <property type="match status" value="1"/>
</dbReference>
<dbReference type="InterPro" id="IPR027461">
    <property type="entry name" value="Carboxypeptidase_A_C_sf"/>
</dbReference>
<evidence type="ECO:0000259" key="7">
    <source>
        <dbReference type="Pfam" id="PF02016"/>
    </source>
</evidence>